<reference evidence="6" key="1">
    <citation type="submission" date="2011-02" db="EMBL/GenBank/DDBJ databases">
        <title>The Genome Sequence of Capsaspora owczarzaki ATCC 30864.</title>
        <authorList>
            <person name="Russ C."/>
            <person name="Cuomo C."/>
            <person name="Burger G."/>
            <person name="Gray M.W."/>
            <person name="Holland P.W.H."/>
            <person name="King N."/>
            <person name="Lang F.B.F."/>
            <person name="Roger A.J."/>
            <person name="Ruiz-Trillo I."/>
            <person name="Young S.K."/>
            <person name="Zeng Q."/>
            <person name="Gargeya S."/>
            <person name="Alvarado L."/>
            <person name="Berlin A."/>
            <person name="Chapman S.B."/>
            <person name="Chen Z."/>
            <person name="Freedman E."/>
            <person name="Gellesch M."/>
            <person name="Goldberg J."/>
            <person name="Griggs A."/>
            <person name="Gujja S."/>
            <person name="Heilman E."/>
            <person name="Heiman D."/>
            <person name="Howarth C."/>
            <person name="Mehta T."/>
            <person name="Neiman D."/>
            <person name="Pearson M."/>
            <person name="Roberts A."/>
            <person name="Saif S."/>
            <person name="Shea T."/>
            <person name="Shenoy N."/>
            <person name="Sisk P."/>
            <person name="Stolte C."/>
            <person name="Sykes S."/>
            <person name="White J."/>
            <person name="Yandava C."/>
            <person name="Haas B."/>
            <person name="Nusbaum C."/>
            <person name="Birren B."/>
        </authorList>
    </citation>
    <scope>NUCLEOTIDE SEQUENCE</scope>
    <source>
        <strain evidence="6">ATCC 30864</strain>
    </source>
</reference>
<evidence type="ECO:0000256" key="2">
    <source>
        <dbReference type="ARBA" id="ARBA00023242"/>
    </source>
</evidence>
<dbReference type="PANTHER" id="PTHR10252:SF5">
    <property type="entry name" value="DR1-ASSOCIATED COREPRESSOR"/>
    <property type="match status" value="1"/>
</dbReference>
<dbReference type="InterPro" id="IPR003958">
    <property type="entry name" value="CBFA_NFYB_domain"/>
</dbReference>
<feature type="compositionally biased region" description="Low complexity" evidence="3">
    <location>
        <begin position="164"/>
        <end position="180"/>
    </location>
</feature>
<dbReference type="eggNOG" id="KOG1659">
    <property type="taxonomic scope" value="Eukaryota"/>
</dbReference>
<dbReference type="InParanoid" id="A0A0D2WQL4"/>
<accession>A0A0D2WQL4</accession>
<feature type="compositionally biased region" description="Acidic residues" evidence="3">
    <location>
        <begin position="117"/>
        <end position="135"/>
    </location>
</feature>
<sequence length="237" mass="24996">MMQKDDEVGKIAQGAAVSVGKAAELFMQHLLKQLNQVAKDRDTRTITPAHLKECVKTNQMFDFLADIVAKAPDLPPPGQESKPKTGAAAAKESRAKRPRKARSEDDQASKPSKAEAVDDSDSDGDDWEADSDDEDQKPRKRRPSKPATVHGQKGKTAAAPAPPSSSSSSSLASSSSSSDAAPVAPFAFVNFQSSSSSAPVLGTPAPLVSPTVAMPRAPVPTASTNKQPKEEDEDYDS</sequence>
<dbReference type="CDD" id="cd22906">
    <property type="entry name" value="HFD_DRAP1"/>
    <property type="match status" value="1"/>
</dbReference>
<feature type="region of interest" description="Disordered" evidence="3">
    <location>
        <begin position="194"/>
        <end position="237"/>
    </location>
</feature>
<gene>
    <name evidence="5" type="ORF">CAOG_004070</name>
</gene>
<dbReference type="InterPro" id="IPR009072">
    <property type="entry name" value="Histone-fold"/>
</dbReference>
<dbReference type="Pfam" id="PF00808">
    <property type="entry name" value="CBFD_NFYB_HMF"/>
    <property type="match status" value="1"/>
</dbReference>
<proteinExistence type="predicted"/>
<organism evidence="5 6">
    <name type="scientific">Capsaspora owczarzaki (strain ATCC 30864)</name>
    <dbReference type="NCBI Taxonomy" id="595528"/>
    <lineage>
        <taxon>Eukaryota</taxon>
        <taxon>Filasterea</taxon>
        <taxon>Capsaspora</taxon>
    </lineage>
</organism>
<dbReference type="PANTHER" id="PTHR10252">
    <property type="entry name" value="HISTONE-LIKE TRANSCRIPTION FACTOR CCAAT-RELATED"/>
    <property type="match status" value="1"/>
</dbReference>
<dbReference type="OrthoDB" id="653904at2759"/>
<dbReference type="PhylomeDB" id="A0A0D2WQL4"/>
<dbReference type="EMBL" id="KE346365">
    <property type="protein sequence ID" value="KJE93258.1"/>
    <property type="molecule type" value="Genomic_DNA"/>
</dbReference>
<dbReference type="GO" id="GO:0046982">
    <property type="term" value="F:protein heterodimerization activity"/>
    <property type="evidence" value="ECO:0007669"/>
    <property type="project" value="InterPro"/>
</dbReference>
<dbReference type="GO" id="GO:0001046">
    <property type="term" value="F:core promoter sequence-specific DNA binding"/>
    <property type="evidence" value="ECO:0007669"/>
    <property type="project" value="TreeGrafter"/>
</dbReference>
<dbReference type="GO" id="GO:0005634">
    <property type="term" value="C:nucleus"/>
    <property type="evidence" value="ECO:0007669"/>
    <property type="project" value="UniProtKB-SubCell"/>
</dbReference>
<dbReference type="InterPro" id="IPR050568">
    <property type="entry name" value="Transcr_DNA_Rep_Reg"/>
</dbReference>
<name>A0A0D2WQL4_CAPO3</name>
<dbReference type="Proteomes" id="UP000008743">
    <property type="component" value="Unassembled WGS sequence"/>
</dbReference>
<feature type="domain" description="Transcription factor CBF/NF-Y/archaeal histone" evidence="4">
    <location>
        <begin position="1"/>
        <end position="55"/>
    </location>
</feature>
<evidence type="ECO:0000313" key="6">
    <source>
        <dbReference type="Proteomes" id="UP000008743"/>
    </source>
</evidence>
<dbReference type="Gene3D" id="1.10.20.10">
    <property type="entry name" value="Histone, subunit A"/>
    <property type="match status" value="1"/>
</dbReference>
<feature type="compositionally biased region" description="Basic and acidic residues" evidence="3">
    <location>
        <begin position="91"/>
        <end position="116"/>
    </location>
</feature>
<comment type="subcellular location">
    <subcellularLocation>
        <location evidence="1">Nucleus</location>
    </subcellularLocation>
</comment>
<evidence type="ECO:0000256" key="3">
    <source>
        <dbReference type="SAM" id="MobiDB-lite"/>
    </source>
</evidence>
<dbReference type="SUPFAM" id="SSF47113">
    <property type="entry name" value="Histone-fold"/>
    <property type="match status" value="1"/>
</dbReference>
<evidence type="ECO:0000259" key="4">
    <source>
        <dbReference type="Pfam" id="PF00808"/>
    </source>
</evidence>
<keyword evidence="6" id="KW-1185">Reference proteome</keyword>
<feature type="region of interest" description="Disordered" evidence="3">
    <location>
        <begin position="70"/>
        <end position="180"/>
    </location>
</feature>
<protein>
    <recommendedName>
        <fullName evidence="4">Transcription factor CBF/NF-Y/archaeal histone domain-containing protein</fullName>
    </recommendedName>
</protein>
<evidence type="ECO:0000256" key="1">
    <source>
        <dbReference type="ARBA" id="ARBA00004123"/>
    </source>
</evidence>
<dbReference type="AlphaFoldDB" id="A0A0D2WQL4"/>
<dbReference type="GO" id="GO:0016251">
    <property type="term" value="F:RNA polymerase II general transcription initiation factor activity"/>
    <property type="evidence" value="ECO:0007669"/>
    <property type="project" value="TreeGrafter"/>
</dbReference>
<keyword evidence="2" id="KW-0539">Nucleus</keyword>
<dbReference type="STRING" id="595528.A0A0D2WQL4"/>
<evidence type="ECO:0000313" key="5">
    <source>
        <dbReference type="EMBL" id="KJE93258.1"/>
    </source>
</evidence>